<proteinExistence type="predicted"/>
<dbReference type="EMBL" id="JZWT02000039">
    <property type="protein sequence ID" value="MFB6491495.1"/>
    <property type="molecule type" value="Genomic_DNA"/>
</dbReference>
<name>A0ACC6V3A4_9CREN</name>
<gene>
    <name evidence="1" type="ORF">TU35_009755</name>
</gene>
<evidence type="ECO:0000313" key="1">
    <source>
        <dbReference type="EMBL" id="MFB6491495.1"/>
    </source>
</evidence>
<reference evidence="1" key="1">
    <citation type="submission" date="2024-07" db="EMBL/GenBank/DDBJ databases">
        <title>Metagenome and Metagenome-Assembled Genomes of Archaea from a hot spring from the geothermal field of Los Azufres, Mexico.</title>
        <authorList>
            <person name="Marin-Paredes R."/>
            <person name="Martinez-Romero E."/>
            <person name="Servin-Garciduenas L.E."/>
        </authorList>
    </citation>
    <scope>NUCLEOTIDE SEQUENCE</scope>
</reference>
<sequence>MHAAVLNRYKEPLNIEDLEIDRPKRGEIKIRPIAAGVCHSDLYVLEGATPIPPPVVPGHEAVAEVVEVGEGVSGLAPGDMVATSFIWPCGECVYCITGRENLCERFAAARMKGTLLDGTTRLRRRDGAPVRIFLGGLWAEEAVVPASGVNKIDEARPEYAVLGCAYMTAYGAVVNAAQVTPGARVAVIGTGGVGMAVIDVAKALGAEVIAVGRNKEKLEVAKKTGARHIVSALDGDVVKAVKELTDGRGPEVVIEAVGVDETVDQAVEMVAPGGKVVLVGLAPVGHKTPIHLARAVRGGVTIIGSYGARPRIDFKALYGMVKRGLINPSRIVNKYYKLDEINEAVEALRSGRALRPIILFR</sequence>
<evidence type="ECO:0000313" key="2">
    <source>
        <dbReference type="Proteomes" id="UP000033636"/>
    </source>
</evidence>
<protein>
    <submittedName>
        <fullName evidence="1">Zinc-binding dehydrogenase</fullName>
    </submittedName>
</protein>
<organism evidence="1 2">
    <name type="scientific">Thermoproteus sp. AZ2</name>
    <dbReference type="NCBI Taxonomy" id="1609232"/>
    <lineage>
        <taxon>Archaea</taxon>
        <taxon>Thermoproteota</taxon>
        <taxon>Thermoprotei</taxon>
        <taxon>Thermoproteales</taxon>
        <taxon>Thermoproteaceae</taxon>
        <taxon>Thermoproteus</taxon>
    </lineage>
</organism>
<dbReference type="Proteomes" id="UP000033636">
    <property type="component" value="Unassembled WGS sequence"/>
</dbReference>
<accession>A0ACC6V3A4</accession>
<comment type="caution">
    <text evidence="1">The sequence shown here is derived from an EMBL/GenBank/DDBJ whole genome shotgun (WGS) entry which is preliminary data.</text>
</comment>